<dbReference type="Pfam" id="PF14350">
    <property type="entry name" value="Beta_protein"/>
    <property type="match status" value="1"/>
</dbReference>
<reference evidence="1 2" key="1">
    <citation type="journal article" date="2012" name="J. Bacteriol.">
        <title>Genome Sequence of the Protease-Producing Bacterium Rheinheimera nanhaiensis E407-8T, Isolated from Deep-Sea Sediment of the South China Sea.</title>
        <authorList>
            <person name="Zhang X.-Y."/>
            <person name="Zhang Y.-J."/>
            <person name="Qin Q.-L."/>
            <person name="Xie B.-B."/>
            <person name="Chen X.-L."/>
            <person name="Zhou B.-C."/>
            <person name="Zhang Y.-Z."/>
        </authorList>
    </citation>
    <scope>NUCLEOTIDE SEQUENCE [LARGE SCALE GENOMIC DNA]</scope>
    <source>
        <strain evidence="1 2">E407-8</strain>
    </source>
</reference>
<evidence type="ECO:0008006" key="3">
    <source>
        <dbReference type="Google" id="ProtNLM"/>
    </source>
</evidence>
<dbReference type="EMBL" id="BAFK01000009">
    <property type="protein sequence ID" value="GAB59013.1"/>
    <property type="molecule type" value="Genomic_DNA"/>
</dbReference>
<keyword evidence="2" id="KW-1185">Reference proteome</keyword>
<dbReference type="AlphaFoldDB" id="I1DY85"/>
<evidence type="ECO:0000313" key="1">
    <source>
        <dbReference type="EMBL" id="GAB59013.1"/>
    </source>
</evidence>
<comment type="caution">
    <text evidence="1">The sequence shown here is derived from an EMBL/GenBank/DDBJ whole genome shotgun (WGS) entry which is preliminary data.</text>
</comment>
<organism evidence="1 2">
    <name type="scientific">Rheinheimera nanhaiensis E407-8</name>
    <dbReference type="NCBI Taxonomy" id="562729"/>
    <lineage>
        <taxon>Bacteria</taxon>
        <taxon>Pseudomonadati</taxon>
        <taxon>Pseudomonadota</taxon>
        <taxon>Gammaproteobacteria</taxon>
        <taxon>Chromatiales</taxon>
        <taxon>Chromatiaceae</taxon>
        <taxon>Rheinheimera</taxon>
    </lineage>
</organism>
<dbReference type="Proteomes" id="UP000004374">
    <property type="component" value="Unassembled WGS sequence"/>
</dbReference>
<proteinExistence type="predicted"/>
<evidence type="ECO:0000313" key="2">
    <source>
        <dbReference type="Proteomes" id="UP000004374"/>
    </source>
</evidence>
<dbReference type="InterPro" id="IPR025683">
    <property type="entry name" value="Protein_beta"/>
</dbReference>
<name>I1DY85_9GAMM</name>
<accession>I1DY85</accession>
<sequence>MKSYTPILKWRQGEYQALFKLDDSIKNKIKPIFVIPPIEYDFEEQRPKKTIQEHIQTVPKRYIAKWRNRTSFIELHESLIDQHMNDGRSVINFIISELNKDGIFATPVVKIQHPKFYLDEIAGLIMGNDAGLAIRVYFNELMNASVNLSLKSIMNAFGKGCEKVDLIIDLGSPENFEPYNIFAKAISTAVKKISDIPYFKSFTIVSHSLNLSTVKPPGGSLIRHEWELYKCLTHELKNIRVPNYSDFTIETPDFISQDMRLLKPAGKVVYTTDRTWEVVKGKQFRGNEVQMISHCKSIANANYYYGKLYSVGDKKIYDTAFNGSSTGTLGTWKDVGINHHITVVVNQLAKTLFGKI</sequence>
<dbReference type="RefSeq" id="WP_008221241.1">
    <property type="nucleotide sequence ID" value="NZ_BAFK01000009.1"/>
</dbReference>
<dbReference type="OrthoDB" id="1492299at2"/>
<protein>
    <recommendedName>
        <fullName evidence="3">Beta protein</fullName>
    </recommendedName>
</protein>
<gene>
    <name evidence="1" type="ORF">RNAN_2003</name>
</gene>